<accession>A0A540N2U8</accession>
<reference evidence="1 2" key="1">
    <citation type="journal article" date="2019" name="G3 (Bethesda)">
        <title>Sequencing of a Wild Apple (Malus baccata) Genome Unravels the Differences Between Cultivated and Wild Apple Species Regarding Disease Resistance and Cold Tolerance.</title>
        <authorList>
            <person name="Chen X."/>
        </authorList>
    </citation>
    <scope>NUCLEOTIDE SEQUENCE [LARGE SCALE GENOMIC DNA]</scope>
    <source>
        <strain evidence="2">cv. Shandingzi</strain>
        <tissue evidence="1">Leaves</tissue>
    </source>
</reference>
<dbReference type="Proteomes" id="UP000315295">
    <property type="component" value="Unassembled WGS sequence"/>
</dbReference>
<dbReference type="EMBL" id="VIEB01000123">
    <property type="protein sequence ID" value="TQE05376.1"/>
    <property type="molecule type" value="Genomic_DNA"/>
</dbReference>
<keyword evidence="2" id="KW-1185">Reference proteome</keyword>
<evidence type="ECO:0000313" key="2">
    <source>
        <dbReference type="Proteomes" id="UP000315295"/>
    </source>
</evidence>
<comment type="caution">
    <text evidence="1">The sequence shown here is derived from an EMBL/GenBank/DDBJ whole genome shotgun (WGS) entry which is preliminary data.</text>
</comment>
<evidence type="ECO:0000313" key="1">
    <source>
        <dbReference type="EMBL" id="TQE05376.1"/>
    </source>
</evidence>
<name>A0A540N2U8_MALBA</name>
<proteinExistence type="predicted"/>
<gene>
    <name evidence="1" type="ORF">C1H46_008966</name>
</gene>
<dbReference type="AlphaFoldDB" id="A0A540N2U8"/>
<sequence length="55" mass="6564">MENIDMENYPSQTVEVQFCSYFLLMTAITFLWEDFRCNFALDWGLGVAYRKTLLK</sequence>
<organism evidence="1 2">
    <name type="scientific">Malus baccata</name>
    <name type="common">Siberian crab apple</name>
    <name type="synonym">Pyrus baccata</name>
    <dbReference type="NCBI Taxonomy" id="106549"/>
    <lineage>
        <taxon>Eukaryota</taxon>
        <taxon>Viridiplantae</taxon>
        <taxon>Streptophyta</taxon>
        <taxon>Embryophyta</taxon>
        <taxon>Tracheophyta</taxon>
        <taxon>Spermatophyta</taxon>
        <taxon>Magnoliopsida</taxon>
        <taxon>eudicotyledons</taxon>
        <taxon>Gunneridae</taxon>
        <taxon>Pentapetalae</taxon>
        <taxon>rosids</taxon>
        <taxon>fabids</taxon>
        <taxon>Rosales</taxon>
        <taxon>Rosaceae</taxon>
        <taxon>Amygdaloideae</taxon>
        <taxon>Maleae</taxon>
        <taxon>Malus</taxon>
    </lineage>
</organism>
<protein>
    <submittedName>
        <fullName evidence="1">Uncharacterized protein</fullName>
    </submittedName>
</protein>